<name>A0A9P9A638_9PEZI</name>
<feature type="non-terminal residue" evidence="2">
    <location>
        <position position="327"/>
    </location>
</feature>
<reference evidence="2" key="1">
    <citation type="journal article" date="2021" name="Nat. Commun.">
        <title>Genetic determinants of endophytism in the Arabidopsis root mycobiome.</title>
        <authorList>
            <person name="Mesny F."/>
            <person name="Miyauchi S."/>
            <person name="Thiergart T."/>
            <person name="Pickel B."/>
            <person name="Atanasova L."/>
            <person name="Karlsson M."/>
            <person name="Huettel B."/>
            <person name="Barry K.W."/>
            <person name="Haridas S."/>
            <person name="Chen C."/>
            <person name="Bauer D."/>
            <person name="Andreopoulos W."/>
            <person name="Pangilinan J."/>
            <person name="LaButti K."/>
            <person name="Riley R."/>
            <person name="Lipzen A."/>
            <person name="Clum A."/>
            <person name="Drula E."/>
            <person name="Henrissat B."/>
            <person name="Kohler A."/>
            <person name="Grigoriev I.V."/>
            <person name="Martin F.M."/>
            <person name="Hacquard S."/>
        </authorList>
    </citation>
    <scope>NUCLEOTIDE SEQUENCE</scope>
    <source>
        <strain evidence="2">MPI-SDFR-AT-0117</strain>
    </source>
</reference>
<accession>A0A9P9A638</accession>
<dbReference type="OrthoDB" id="2157530at2759"/>
<evidence type="ECO:0000259" key="1">
    <source>
        <dbReference type="Pfam" id="PF06985"/>
    </source>
</evidence>
<proteinExistence type="predicted"/>
<dbReference type="AlphaFoldDB" id="A0A9P9A638"/>
<dbReference type="InterPro" id="IPR052895">
    <property type="entry name" value="HetReg/Transcr_Mod"/>
</dbReference>
<keyword evidence="3" id="KW-1185">Reference proteome</keyword>
<dbReference type="InterPro" id="IPR010730">
    <property type="entry name" value="HET"/>
</dbReference>
<evidence type="ECO:0000313" key="3">
    <source>
        <dbReference type="Proteomes" id="UP000770015"/>
    </source>
</evidence>
<dbReference type="Proteomes" id="UP000770015">
    <property type="component" value="Unassembled WGS sequence"/>
</dbReference>
<dbReference type="EMBL" id="JAGSXJ010000054">
    <property type="protein sequence ID" value="KAH6661460.1"/>
    <property type="molecule type" value="Genomic_DNA"/>
</dbReference>
<gene>
    <name evidence="2" type="ORF">F5X68DRAFT_114754</name>
</gene>
<dbReference type="PANTHER" id="PTHR24148:SF80">
    <property type="entry name" value="HETEROKARYON INCOMPATIBILITY DOMAIN-CONTAINING PROTEIN"/>
    <property type="match status" value="1"/>
</dbReference>
<dbReference type="Pfam" id="PF06985">
    <property type="entry name" value="HET"/>
    <property type="match status" value="1"/>
</dbReference>
<feature type="domain" description="Heterokaryon incompatibility" evidence="1">
    <location>
        <begin position="49"/>
        <end position="204"/>
    </location>
</feature>
<dbReference type="PANTHER" id="PTHR24148">
    <property type="entry name" value="ANKYRIN REPEAT DOMAIN-CONTAINING PROTEIN 39 HOMOLOG-RELATED"/>
    <property type="match status" value="1"/>
</dbReference>
<organism evidence="2 3">
    <name type="scientific">Plectosphaerella plurivora</name>
    <dbReference type="NCBI Taxonomy" id="936078"/>
    <lineage>
        <taxon>Eukaryota</taxon>
        <taxon>Fungi</taxon>
        <taxon>Dikarya</taxon>
        <taxon>Ascomycota</taxon>
        <taxon>Pezizomycotina</taxon>
        <taxon>Sordariomycetes</taxon>
        <taxon>Hypocreomycetidae</taxon>
        <taxon>Glomerellales</taxon>
        <taxon>Plectosphaerellaceae</taxon>
        <taxon>Plectosphaerella</taxon>
    </lineage>
</organism>
<evidence type="ECO:0000313" key="2">
    <source>
        <dbReference type="EMBL" id="KAH6661460.1"/>
    </source>
</evidence>
<sequence>MPVFNHYCYEPLSFPESVRLILLDPAPTQSAQLSCLIIQRRRRTTTAGYSAVSYTWGKRELTCTLEVRCGSDTSYLRVSANLDALLRAFRARDVPVCLWIDAICINQHDEMEKAQQIPLMGRIYSEADQVRIWLGAADSTIAGIFAFFRKASQRPIVAQTQPEVARDVVFLMKKTIVDDGISGLSLLFEFFDRPWFSRRWVIQEAGLSRKAVVHCGSYSIPLQTMSTAAERVQSLDLSWYQVNMVAKLPTLKANMDILELLWYYHAACCVDPRDRVAALFGLVPDIASQLRYNVHWSELYRQLAAFVLEFGCNNARLQLMLHLFEFG</sequence>
<comment type="caution">
    <text evidence="2">The sequence shown here is derived from an EMBL/GenBank/DDBJ whole genome shotgun (WGS) entry which is preliminary data.</text>
</comment>
<protein>
    <submittedName>
        <fullName evidence="2">Heterokaryon incompatibility protein-domain-containing protein</fullName>
    </submittedName>
</protein>